<reference evidence="2" key="1">
    <citation type="journal article" date="2020" name="Nature">
        <title>Giant virus diversity and host interactions through global metagenomics.</title>
        <authorList>
            <person name="Schulz F."/>
            <person name="Roux S."/>
            <person name="Paez-Espino D."/>
            <person name="Jungbluth S."/>
            <person name="Walsh D.A."/>
            <person name="Denef V.J."/>
            <person name="McMahon K.D."/>
            <person name="Konstantinidis K.T."/>
            <person name="Eloe-Fadrosh E.A."/>
            <person name="Kyrpides N.C."/>
            <person name="Woyke T."/>
        </authorList>
    </citation>
    <scope>NUCLEOTIDE SEQUENCE</scope>
    <source>
        <strain evidence="2">GVMAG-M-3300010158-55</strain>
    </source>
</reference>
<name>A0A6C0B9C9_9ZZZZ</name>
<evidence type="ECO:0000313" key="2">
    <source>
        <dbReference type="EMBL" id="QHS88321.1"/>
    </source>
</evidence>
<dbReference type="AlphaFoldDB" id="A0A6C0B9C9"/>
<dbReference type="EMBL" id="MN739095">
    <property type="protein sequence ID" value="QHS88321.1"/>
    <property type="molecule type" value="Genomic_DNA"/>
</dbReference>
<feature type="region of interest" description="Disordered" evidence="1">
    <location>
        <begin position="235"/>
        <end position="262"/>
    </location>
</feature>
<evidence type="ECO:0000256" key="1">
    <source>
        <dbReference type="SAM" id="MobiDB-lite"/>
    </source>
</evidence>
<protein>
    <submittedName>
        <fullName evidence="2">Uncharacterized protein</fullName>
    </submittedName>
</protein>
<feature type="compositionally biased region" description="Basic and acidic residues" evidence="1">
    <location>
        <begin position="244"/>
        <end position="262"/>
    </location>
</feature>
<accession>A0A6C0B9C9</accession>
<organism evidence="2">
    <name type="scientific">viral metagenome</name>
    <dbReference type="NCBI Taxonomy" id="1070528"/>
    <lineage>
        <taxon>unclassified sequences</taxon>
        <taxon>metagenomes</taxon>
        <taxon>organismal metagenomes</taxon>
    </lineage>
</organism>
<sequence length="479" mass="56150">MSFEVTKLYKVKIQASNLLDDYYSLKNIYDESVRKKNKRKCIHCQKAFMTSLVFQMKDRNLISVCPTDGCASNMIVPIETCTMYNDFYHESKQSYEDTVDTILRTKFKILFGYAHEKDSDIGQLKELYKSNHEHYMQCIEEYKDIVYPKQHTMIGFEQRRDDLIEQLKNPDADVKKIYDELRPILCEIRKLKYITEIPESTRVIYKPYSVADLQHCSASSIVTLSEYDREEILQQTEHIPLPKSSEKEKRKEPKQKKDYKPNKIEKEIVHSTTENMGQPGKVYLASMNLRGEWAKAPEGATKVNVTSAQGLSSKNRRDFSPMTPVEGGYKGFYNFEAFWQSGKVFEGIDESDVKKYWHSIKEAKRRYPNSKGKKVLYAHFEHDPAQYDYVTSRKKIYVPLYFDMMKDKEMAQFWKKEVELGKDIVVYDFDGPRLEGGKVTCEEVTPEFIREKINDPSFPFGHGYIVSAWFKGILPEEYI</sequence>
<proteinExistence type="predicted"/>